<dbReference type="InterPro" id="IPR018485">
    <property type="entry name" value="FGGY_C"/>
</dbReference>
<dbReference type="KEGG" id="bgt:106062991"/>
<evidence type="ECO:0000313" key="7">
    <source>
        <dbReference type="EnsemblMetazoa" id="BGLB002566-PD"/>
    </source>
</evidence>
<evidence type="ECO:0000313" key="8">
    <source>
        <dbReference type="Proteomes" id="UP000076420"/>
    </source>
</evidence>
<dbReference type="STRING" id="6526.A0A2C9JHG2"/>
<dbReference type="PANTHER" id="PTHR43435:SF4">
    <property type="entry name" value="FGGY CARBOHYDRATE KINASE DOMAIN-CONTAINING PROTEIN"/>
    <property type="match status" value="1"/>
</dbReference>
<reference evidence="7" key="1">
    <citation type="submission" date="2020-05" db="UniProtKB">
        <authorList>
            <consortium name="EnsemblMetazoa"/>
        </authorList>
    </citation>
    <scope>IDENTIFICATION</scope>
    <source>
        <strain evidence="7">BB02</strain>
    </source>
</reference>
<dbReference type="Proteomes" id="UP000076420">
    <property type="component" value="Unassembled WGS sequence"/>
</dbReference>
<dbReference type="PANTHER" id="PTHR43435">
    <property type="entry name" value="RIBULOKINASE"/>
    <property type="match status" value="1"/>
</dbReference>
<dbReference type="OrthoDB" id="203824at2759"/>
<comment type="similarity">
    <text evidence="1">Belongs to the FGGY kinase family.</text>
</comment>
<evidence type="ECO:0000256" key="2">
    <source>
        <dbReference type="ARBA" id="ARBA00022679"/>
    </source>
</evidence>
<dbReference type="NCBIfam" id="TIGR01315">
    <property type="entry name" value="5C_CHO_kinase"/>
    <property type="match status" value="1"/>
</dbReference>
<dbReference type="AlphaFoldDB" id="A0A2C9JHG2"/>
<dbReference type="CDD" id="cd07782">
    <property type="entry name" value="ASKHA_NBD_FGGY_D-RBK"/>
    <property type="match status" value="1"/>
</dbReference>
<dbReference type="GO" id="GO:0019150">
    <property type="term" value="F:D-ribulokinase activity"/>
    <property type="evidence" value="ECO:0007669"/>
    <property type="project" value="TreeGrafter"/>
</dbReference>
<dbReference type="SUPFAM" id="SSF53067">
    <property type="entry name" value="Actin-like ATPase domain"/>
    <property type="match status" value="2"/>
</dbReference>
<dbReference type="InterPro" id="IPR000577">
    <property type="entry name" value="Carb_kinase_FGGY"/>
</dbReference>
<dbReference type="VEuPathDB" id="VectorBase:BGLAX_030244"/>
<name>A0A2C9JHG2_BIOGL</name>
<keyword evidence="2" id="KW-0808">Transferase</keyword>
<dbReference type="PIRSF" id="PIRSF000538">
    <property type="entry name" value="GlpK"/>
    <property type="match status" value="1"/>
</dbReference>
<dbReference type="RefSeq" id="XP_013076764.2">
    <property type="nucleotide sequence ID" value="XM_013221310.2"/>
</dbReference>
<dbReference type="RefSeq" id="XP_013076771.2">
    <property type="nucleotide sequence ID" value="XM_013221317.2"/>
</dbReference>
<dbReference type="Pfam" id="PF02782">
    <property type="entry name" value="FGGY_C"/>
    <property type="match status" value="1"/>
</dbReference>
<organism evidence="7 8">
    <name type="scientific">Biomphalaria glabrata</name>
    <name type="common">Bloodfluke planorb</name>
    <name type="synonym">Freshwater snail</name>
    <dbReference type="NCBI Taxonomy" id="6526"/>
    <lineage>
        <taxon>Eukaryota</taxon>
        <taxon>Metazoa</taxon>
        <taxon>Spiralia</taxon>
        <taxon>Lophotrochozoa</taxon>
        <taxon>Mollusca</taxon>
        <taxon>Gastropoda</taxon>
        <taxon>Heterobranchia</taxon>
        <taxon>Euthyneura</taxon>
        <taxon>Panpulmonata</taxon>
        <taxon>Hygrophila</taxon>
        <taxon>Lymnaeoidea</taxon>
        <taxon>Planorbidae</taxon>
        <taxon>Biomphalaria</taxon>
    </lineage>
</organism>
<feature type="domain" description="Carbohydrate kinase FGGY C-terminal" evidence="6">
    <location>
        <begin position="284"/>
        <end position="493"/>
    </location>
</feature>
<dbReference type="FunFam" id="3.30.420.40:FF:000101">
    <property type="entry name" value="FGGY carbohydrate kinase domain-containing protein"/>
    <property type="match status" value="1"/>
</dbReference>
<evidence type="ECO:0000259" key="5">
    <source>
        <dbReference type="Pfam" id="PF00370"/>
    </source>
</evidence>
<evidence type="ECO:0000256" key="4">
    <source>
        <dbReference type="ARBA" id="ARBA00074355"/>
    </source>
</evidence>
<dbReference type="GO" id="GO:0005737">
    <property type="term" value="C:cytoplasm"/>
    <property type="evidence" value="ECO:0007669"/>
    <property type="project" value="TreeGrafter"/>
</dbReference>
<gene>
    <name evidence="7" type="primary">106062991</name>
</gene>
<evidence type="ECO:0000256" key="1">
    <source>
        <dbReference type="ARBA" id="ARBA00009156"/>
    </source>
</evidence>
<sequence length="548" mass="59400">MKRYFIGVDVGTSSVRASIVGEDGQLLSLSTSLIKIWNPKPDFYQQSSHDIWKNITNAVKVAVSKASVQPNEICGIGFDATCSTVVLNKEMQPLTVSLDGEAEQNIIMWMDHRAQSQADFINATQHSVLNTVGGVMSLEMQPPKLLWLKQNLPDTWQNIGHLFDLPDFLTWRATGCLTRSLCSLVCKWGYQADAGSMSWDDEFLACIGLSDLSHDEHSVIGNKVNNPGSPCGAGLSAEAAKELGLLAGTPVAASMIDAHAGALGCLGCKPREPSWQYNLENILVMIAGTSTCHIICSKKPIPVPGVWGPYYSVILPEMWVNEGGQSAAGHLIEFLITNHKAYSLVKEEANKSAQDVYEYLNTYLQKMADQRNIEHLAKLTHDFQVWPDFHGNRSPLADASLKGMISGLTLSNSADDLAVLYLAAVQSLAYGTKHIVSEMKNCGHKISLVYICGGLAKNSLYVQTHADVLGLPVVLPNAEQSILLGSAMLGACASGHFPNLQAALASMGGQGTVLSANQNISSFHEKKFQVFLAMVQDQKKYQSIMSSV</sequence>
<evidence type="ECO:0000259" key="6">
    <source>
        <dbReference type="Pfam" id="PF02782"/>
    </source>
</evidence>
<protein>
    <recommendedName>
        <fullName evidence="4">FGGY carbohydrate kinase domain-containing protein</fullName>
    </recommendedName>
</protein>
<dbReference type="Gene3D" id="3.30.420.40">
    <property type="match status" value="1"/>
</dbReference>
<feature type="domain" description="Carbohydrate kinase FGGY N-terminal" evidence="5">
    <location>
        <begin position="4"/>
        <end position="264"/>
    </location>
</feature>
<proteinExistence type="inferred from homology"/>
<keyword evidence="3" id="KW-0418">Kinase</keyword>
<dbReference type="InterPro" id="IPR018484">
    <property type="entry name" value="FGGY_N"/>
</dbReference>
<dbReference type="InterPro" id="IPR043129">
    <property type="entry name" value="ATPase_NBD"/>
</dbReference>
<dbReference type="EnsemblMetazoa" id="BGLB002566-RB">
    <property type="protein sequence ID" value="BGLB002566-PB"/>
    <property type="gene ID" value="BGLB002566"/>
</dbReference>
<evidence type="ECO:0000256" key="3">
    <source>
        <dbReference type="ARBA" id="ARBA00022777"/>
    </source>
</evidence>
<dbReference type="EnsemblMetazoa" id="BGLB002566-RC">
    <property type="protein sequence ID" value="BGLB002566-PC"/>
    <property type="gene ID" value="BGLB002566"/>
</dbReference>
<dbReference type="InterPro" id="IPR006003">
    <property type="entry name" value="FGGY_RbtK-like"/>
</dbReference>
<dbReference type="Gene3D" id="1.20.58.2240">
    <property type="match status" value="1"/>
</dbReference>
<dbReference type="RefSeq" id="XP_013076757.2">
    <property type="nucleotide sequence ID" value="XM_013221303.2"/>
</dbReference>
<dbReference type="EnsemblMetazoa" id="BGLB002566-RD">
    <property type="protein sequence ID" value="BGLB002566-PD"/>
    <property type="gene ID" value="BGLB002566"/>
</dbReference>
<dbReference type="GO" id="GO:0019321">
    <property type="term" value="P:pentose metabolic process"/>
    <property type="evidence" value="ECO:0007669"/>
    <property type="project" value="TreeGrafter"/>
</dbReference>
<dbReference type="Pfam" id="PF00370">
    <property type="entry name" value="FGGY_N"/>
    <property type="match status" value="1"/>
</dbReference>
<accession>A0A2C9JHG2</accession>
<dbReference type="VEuPathDB" id="VectorBase:BGLB002566"/>